<keyword evidence="1" id="KW-1133">Transmembrane helix</keyword>
<name>A0A9P3BJK0_9EURO</name>
<dbReference type="RefSeq" id="XP_043163253.1">
    <property type="nucleotide sequence ID" value="XM_043307318.1"/>
</dbReference>
<dbReference type="AlphaFoldDB" id="A0A9P3BJK0"/>
<dbReference type="Proteomes" id="UP001043456">
    <property type="component" value="Unassembled WGS sequence"/>
</dbReference>
<evidence type="ECO:0000313" key="2">
    <source>
        <dbReference type="EMBL" id="GIJ92507.1"/>
    </source>
</evidence>
<feature type="transmembrane region" description="Helical" evidence="1">
    <location>
        <begin position="185"/>
        <end position="209"/>
    </location>
</feature>
<evidence type="ECO:0000256" key="1">
    <source>
        <dbReference type="SAM" id="Phobius"/>
    </source>
</evidence>
<reference evidence="2 3" key="1">
    <citation type="submission" date="2018-10" db="EMBL/GenBank/DDBJ databases">
        <title>Pan-genome distribution and transcriptional activeness of fungal secondary metabolism genes in Aspergillus section Fumigati.</title>
        <authorList>
            <person name="Takahashi H."/>
            <person name="Umemura M."/>
            <person name="Ninomiya A."/>
            <person name="Kusuya Y."/>
            <person name="Urayama S."/>
            <person name="Shimizu M."/>
            <person name="Watanabe A."/>
            <person name="Kamei K."/>
            <person name="Yaguchi T."/>
            <person name="Hagiwara D."/>
        </authorList>
    </citation>
    <scope>NUCLEOTIDE SEQUENCE [LARGE SCALE GENOMIC DNA]</scope>
    <source>
        <strain evidence="2 3">IFM 55266</strain>
    </source>
</reference>
<keyword evidence="3" id="KW-1185">Reference proteome</keyword>
<dbReference type="OrthoDB" id="4483578at2759"/>
<protein>
    <submittedName>
        <fullName evidence="2">Uncharacterized protein</fullName>
    </submittedName>
</protein>
<sequence>MDVGADYIRVRFKRRVSYLATLPNSRRKTWQNIQREIILLSRAKATLDDLNVMIMLFNDQRNMLKVMDGIGKFILALETADSESDSSSSSDATADPDKIVVIEEAYPGQRATVIWGARNDPDEFSLPLAKVNASIDEINAMLERARRANQSINFLIDLKLKQNSVMDAQESLKMTRETTKQGRTVLIFTLTTLVFLPLSFMTSFFTLDISQFRTNAEGKLVLGYVSYIVFPISSLISAALIWTAFRIEYIEAAWIWMTLIMRHIIGKIKNSATKKRDGPRYMPTDLPESKVRRDTDLEAQGDSLVPTVTGSVLQPTN</sequence>
<comment type="caution">
    <text evidence="2">The sequence shown here is derived from an EMBL/GenBank/DDBJ whole genome shotgun (WGS) entry which is preliminary data.</text>
</comment>
<accession>A0A9P3BJK0</accession>
<proteinExistence type="predicted"/>
<evidence type="ECO:0000313" key="3">
    <source>
        <dbReference type="Proteomes" id="UP001043456"/>
    </source>
</evidence>
<dbReference type="EMBL" id="BHVY01000010">
    <property type="protein sequence ID" value="GIJ92507.1"/>
    <property type="molecule type" value="Genomic_DNA"/>
</dbReference>
<dbReference type="GeneID" id="67000397"/>
<feature type="transmembrane region" description="Helical" evidence="1">
    <location>
        <begin position="249"/>
        <end position="265"/>
    </location>
</feature>
<keyword evidence="1" id="KW-0472">Membrane</keyword>
<organism evidence="2 3">
    <name type="scientific">Aspergillus pseudoviridinutans</name>
    <dbReference type="NCBI Taxonomy" id="1517512"/>
    <lineage>
        <taxon>Eukaryota</taxon>
        <taxon>Fungi</taxon>
        <taxon>Dikarya</taxon>
        <taxon>Ascomycota</taxon>
        <taxon>Pezizomycotina</taxon>
        <taxon>Eurotiomycetes</taxon>
        <taxon>Eurotiomycetidae</taxon>
        <taxon>Eurotiales</taxon>
        <taxon>Aspergillaceae</taxon>
        <taxon>Aspergillus</taxon>
        <taxon>Aspergillus subgen. Fumigati</taxon>
    </lineage>
</organism>
<gene>
    <name evidence="2" type="ORF">Asppvi_001785</name>
</gene>
<feature type="transmembrane region" description="Helical" evidence="1">
    <location>
        <begin position="221"/>
        <end position="243"/>
    </location>
</feature>
<keyword evidence="1" id="KW-0812">Transmembrane</keyword>
<dbReference type="Gene3D" id="1.20.58.340">
    <property type="entry name" value="Magnesium transport protein CorA, transmembrane region"/>
    <property type="match status" value="1"/>
</dbReference>